<keyword evidence="1" id="KW-0479">Metal-binding</keyword>
<proteinExistence type="predicted"/>
<evidence type="ECO:0000313" key="7">
    <source>
        <dbReference type="Proteomes" id="UP000187209"/>
    </source>
</evidence>
<dbReference type="InterPro" id="IPR017907">
    <property type="entry name" value="Znf_RING_CS"/>
</dbReference>
<dbReference type="Proteomes" id="UP000187209">
    <property type="component" value="Unassembled WGS sequence"/>
</dbReference>
<dbReference type="InterPro" id="IPR001841">
    <property type="entry name" value="Znf_RING"/>
</dbReference>
<organism evidence="6 7">
    <name type="scientific">Stentor coeruleus</name>
    <dbReference type="NCBI Taxonomy" id="5963"/>
    <lineage>
        <taxon>Eukaryota</taxon>
        <taxon>Sar</taxon>
        <taxon>Alveolata</taxon>
        <taxon>Ciliophora</taxon>
        <taxon>Postciliodesmatophora</taxon>
        <taxon>Heterotrichea</taxon>
        <taxon>Heterotrichida</taxon>
        <taxon>Stentoridae</taxon>
        <taxon>Stentor</taxon>
    </lineage>
</organism>
<reference evidence="6 7" key="1">
    <citation type="submission" date="2016-11" db="EMBL/GenBank/DDBJ databases">
        <title>The macronuclear genome of Stentor coeruleus: a giant cell with tiny introns.</title>
        <authorList>
            <person name="Slabodnick M."/>
            <person name="Ruby J.G."/>
            <person name="Reiff S.B."/>
            <person name="Swart E.C."/>
            <person name="Gosai S."/>
            <person name="Prabakaran S."/>
            <person name="Witkowska E."/>
            <person name="Larue G.E."/>
            <person name="Fisher S."/>
            <person name="Freeman R.M."/>
            <person name="Gunawardena J."/>
            <person name="Chu W."/>
            <person name="Stover N.A."/>
            <person name="Gregory B.D."/>
            <person name="Nowacki M."/>
            <person name="Derisi J."/>
            <person name="Roy S.W."/>
            <person name="Marshall W.F."/>
            <person name="Sood P."/>
        </authorList>
    </citation>
    <scope>NUCLEOTIDE SEQUENCE [LARGE SCALE GENOMIC DNA]</scope>
    <source>
        <strain evidence="6">WM001</strain>
    </source>
</reference>
<accession>A0A1R2CHC8</accession>
<evidence type="ECO:0000259" key="5">
    <source>
        <dbReference type="PROSITE" id="PS50089"/>
    </source>
</evidence>
<evidence type="ECO:0000256" key="3">
    <source>
        <dbReference type="ARBA" id="ARBA00022833"/>
    </source>
</evidence>
<dbReference type="AlphaFoldDB" id="A0A1R2CHC8"/>
<evidence type="ECO:0000256" key="1">
    <source>
        <dbReference type="ARBA" id="ARBA00022723"/>
    </source>
</evidence>
<keyword evidence="7" id="KW-1185">Reference proteome</keyword>
<gene>
    <name evidence="6" type="ORF">SteCoe_9676</name>
</gene>
<sequence>MDFCDTKCLFCTNIGIRTINVPGYHKICQDHLNSINDFMQTICIHCSSKVFILKEFIFCCSCNKKECQNQSCKSSGISVGKNNSEQEIVIFASNNKDIVDILPEDGPEKSSCKKCHSITEKTSCLECNKKFCSKCQPFEKYCSYCLNNINDCDNCGKIGMLIALKCSHFGCYNCKDQNFCRNCDSSKIVKCNHEKCLKNIEKPCTICDSESLSFICQYCNKKTNKLKKIKCSHELCEQCLNENIYKKENNDMICMKCYSILLDFNEVQIAEEHKKVNSLSQKLPENIKKTQEGIKKKCCFCRKKCKNSLKIDCEHFMCQSCINLKKNCQICPINNMCSYCNISGLKLVFLKCQHPMCKMCVKQNKKCKNCNPKRCYKCKKEKSSVFGDCGHRLCTQCFENDSKCNECNKKHKIFCRNCGEKSKKNLNLKCKHIGCIKCEKNDICYNCVKNVNTNNEIIKTEKECSFCKIVTNKYYYLRCEHTVCTKCLKKNNYNMRNLNYSCLSCISKGNLYYQICSFCHNRTNWLIEKKSLIRVCCNKEVCIKCLSIINKQNHTC</sequence>
<dbReference type="PROSITE" id="PS00518">
    <property type="entry name" value="ZF_RING_1"/>
    <property type="match status" value="4"/>
</dbReference>
<keyword evidence="3" id="KW-0862">Zinc</keyword>
<dbReference type="PROSITE" id="PS50089">
    <property type="entry name" value="ZF_RING_2"/>
    <property type="match status" value="1"/>
</dbReference>
<dbReference type="SMART" id="SM00184">
    <property type="entry name" value="RING"/>
    <property type="match status" value="7"/>
</dbReference>
<protein>
    <recommendedName>
        <fullName evidence="5">RING-type domain-containing protein</fullName>
    </recommendedName>
</protein>
<dbReference type="EMBL" id="MPUH01000152">
    <property type="protein sequence ID" value="OMJ88360.1"/>
    <property type="molecule type" value="Genomic_DNA"/>
</dbReference>
<name>A0A1R2CHC8_9CILI</name>
<evidence type="ECO:0000256" key="4">
    <source>
        <dbReference type="PROSITE-ProRule" id="PRU00175"/>
    </source>
</evidence>
<dbReference type="GO" id="GO:0008270">
    <property type="term" value="F:zinc ion binding"/>
    <property type="evidence" value="ECO:0007669"/>
    <property type="project" value="UniProtKB-KW"/>
</dbReference>
<evidence type="ECO:0000313" key="6">
    <source>
        <dbReference type="EMBL" id="OMJ88360.1"/>
    </source>
</evidence>
<evidence type="ECO:0000256" key="2">
    <source>
        <dbReference type="ARBA" id="ARBA00022771"/>
    </source>
</evidence>
<feature type="domain" description="RING-type" evidence="5">
    <location>
        <begin position="298"/>
        <end position="331"/>
    </location>
</feature>
<comment type="caution">
    <text evidence="6">The sequence shown here is derived from an EMBL/GenBank/DDBJ whole genome shotgun (WGS) entry which is preliminary data.</text>
</comment>
<keyword evidence="2 4" id="KW-0863">Zinc-finger</keyword>